<protein>
    <submittedName>
        <fullName evidence="2">DUF4199 domain-containing protein</fullName>
    </submittedName>
</protein>
<accession>A0ABS6V976</accession>
<keyword evidence="1" id="KW-0472">Membrane</keyword>
<feature type="transmembrane region" description="Helical" evidence="1">
    <location>
        <begin position="5"/>
        <end position="25"/>
    </location>
</feature>
<dbReference type="Proteomes" id="UP000698028">
    <property type="component" value="Unassembled WGS sequence"/>
</dbReference>
<feature type="transmembrane region" description="Helical" evidence="1">
    <location>
        <begin position="66"/>
        <end position="88"/>
    </location>
</feature>
<proteinExistence type="predicted"/>
<keyword evidence="1" id="KW-1133">Transmembrane helix</keyword>
<feature type="transmembrane region" description="Helical" evidence="1">
    <location>
        <begin position="146"/>
        <end position="166"/>
    </location>
</feature>
<evidence type="ECO:0000313" key="2">
    <source>
        <dbReference type="EMBL" id="MBW0145628.1"/>
    </source>
</evidence>
<dbReference type="Pfam" id="PF13858">
    <property type="entry name" value="DUF4199"/>
    <property type="match status" value="1"/>
</dbReference>
<keyword evidence="3" id="KW-1185">Reference proteome</keyword>
<feature type="transmembrane region" description="Helical" evidence="1">
    <location>
        <begin position="37"/>
        <end position="54"/>
    </location>
</feature>
<dbReference type="InterPro" id="IPR025250">
    <property type="entry name" value="DUF4199"/>
</dbReference>
<dbReference type="RefSeq" id="WP_218633522.1">
    <property type="nucleotide sequence ID" value="NZ_JAHVAH010000001.1"/>
</dbReference>
<comment type="caution">
    <text evidence="2">The sequence shown here is derived from an EMBL/GenBank/DDBJ whole genome shotgun (WGS) entry which is preliminary data.</text>
</comment>
<evidence type="ECO:0000313" key="3">
    <source>
        <dbReference type="Proteomes" id="UP000698028"/>
    </source>
</evidence>
<gene>
    <name evidence="2" type="ORF">KTQ36_10030</name>
</gene>
<organism evidence="2 3">
    <name type="scientific">Sphingomicrobium clamense</name>
    <dbReference type="NCBI Taxonomy" id="2851013"/>
    <lineage>
        <taxon>Bacteria</taxon>
        <taxon>Pseudomonadati</taxon>
        <taxon>Pseudomonadota</taxon>
        <taxon>Alphaproteobacteria</taxon>
        <taxon>Sphingomonadales</taxon>
        <taxon>Sphingomonadaceae</taxon>
        <taxon>Sphingomicrobium</taxon>
    </lineage>
</organism>
<sequence length="177" mass="18691">MQKTILTYGLLAGITIAVSMTLGGLAASGDGFMVPEWVGYLLMLVAMSFIFIGVKRYRDGELGGAIGFAPAFKLGLGIALVASLIYVASWELYLAQTDYSFAQDYIDGAIASLEASGASAADVAAKRAEMEGAMANYGNPLYRLPITFLEIFPVGLVVSLVTALILRNARAVPAHTE</sequence>
<keyword evidence="1" id="KW-0812">Transmembrane</keyword>
<dbReference type="EMBL" id="JAHVAH010000001">
    <property type="protein sequence ID" value="MBW0145628.1"/>
    <property type="molecule type" value="Genomic_DNA"/>
</dbReference>
<evidence type="ECO:0000256" key="1">
    <source>
        <dbReference type="SAM" id="Phobius"/>
    </source>
</evidence>
<name>A0ABS6V976_9SPHN</name>
<reference evidence="2 3" key="1">
    <citation type="submission" date="2021-07" db="EMBL/GenBank/DDBJ databases">
        <title>The draft genome sequence of Sphingomicrobium sp. B8.</title>
        <authorList>
            <person name="Mu L."/>
        </authorList>
    </citation>
    <scope>NUCLEOTIDE SEQUENCE [LARGE SCALE GENOMIC DNA]</scope>
    <source>
        <strain evidence="2 3">B8</strain>
    </source>
</reference>